<dbReference type="AlphaFoldDB" id="A0A1B1AK42"/>
<gene>
    <name evidence="3" type="ORF">ATE48_13680</name>
</gene>
<keyword evidence="4" id="KW-1185">Reference proteome</keyword>
<proteinExistence type="predicted"/>
<dbReference type="STRING" id="1759059.ATE48_13680"/>
<protein>
    <recommendedName>
        <fullName evidence="2">Beta-lactamase-related domain-containing protein</fullName>
    </recommendedName>
</protein>
<keyword evidence="1" id="KW-0732">Signal</keyword>
<feature type="domain" description="Beta-lactamase-related" evidence="2">
    <location>
        <begin position="69"/>
        <end position="353"/>
    </location>
</feature>
<evidence type="ECO:0000313" key="3">
    <source>
        <dbReference type="EMBL" id="ANP46890.1"/>
    </source>
</evidence>
<evidence type="ECO:0000256" key="1">
    <source>
        <dbReference type="SAM" id="SignalP"/>
    </source>
</evidence>
<name>A0A1B1AK42_9PROT</name>
<dbReference type="Gene3D" id="3.40.710.10">
    <property type="entry name" value="DD-peptidase/beta-lactamase superfamily"/>
    <property type="match status" value="1"/>
</dbReference>
<sequence length="383" mass="41800">MFVAAILAFAASAQAQTLPPLPPQPAGVAWPGADWEAAQLPADVDRAAYDLAVTEAFAGVHPQMGETRAVVIVQGGRLVFERYGDGYTRDTRLNSWSVGKSITHALVGAAVLQGRLSIDAPMGNPAWRAGDRRASITWRQWMQMVDGLDYNENAANVAEAGNARMLFGEGRRDVVGWAASRPLIHDPGTHWNYSSAGTMLTADALTRVVVPQPSDANDRRARMRAWMNSSLFDRIGMHPVVEFDPQGAFYGSSLYWASARDYARFGYLYLRDGVWNGERILPEGWVEFARTPGPDAETDIYGAQWWLTPSSGRGRPSRSLIIDPDLTDAFSAQGHEGQIIVVVPSKDLVLVRLGRFDGGAEAWDALGDWAGRLIGAFGDRPQS</sequence>
<evidence type="ECO:0000259" key="2">
    <source>
        <dbReference type="Pfam" id="PF00144"/>
    </source>
</evidence>
<evidence type="ECO:0000313" key="4">
    <source>
        <dbReference type="Proteomes" id="UP000092498"/>
    </source>
</evidence>
<dbReference type="InParanoid" id="A0A1B1AK42"/>
<dbReference type="InterPro" id="IPR012338">
    <property type="entry name" value="Beta-lactam/transpept-like"/>
</dbReference>
<feature type="chain" id="PRO_5012272248" description="Beta-lactamase-related domain-containing protein" evidence="1">
    <location>
        <begin position="16"/>
        <end position="383"/>
    </location>
</feature>
<dbReference type="EMBL" id="CP013244">
    <property type="protein sequence ID" value="ANP46890.1"/>
    <property type="molecule type" value="Genomic_DNA"/>
</dbReference>
<dbReference type="Proteomes" id="UP000092498">
    <property type="component" value="Chromosome"/>
</dbReference>
<dbReference type="InterPro" id="IPR001466">
    <property type="entry name" value="Beta-lactam-related"/>
</dbReference>
<dbReference type="SUPFAM" id="SSF56601">
    <property type="entry name" value="beta-lactamase/transpeptidase-like"/>
    <property type="match status" value="1"/>
</dbReference>
<reference evidence="3 4" key="1">
    <citation type="submission" date="2015-11" db="EMBL/GenBank/DDBJ databases">
        <title>Whole-Genome Sequence of Candidatus Oderbacter manganicum from the National Park Lower Oder Valley, Germany.</title>
        <authorList>
            <person name="Braun B."/>
            <person name="Liere K."/>
            <person name="Szewzyk U."/>
        </authorList>
    </citation>
    <scope>NUCLEOTIDE SEQUENCE [LARGE SCALE GENOMIC DNA]</scope>
    <source>
        <strain evidence="3 4">OTSz_A_272</strain>
    </source>
</reference>
<dbReference type="PANTHER" id="PTHR43283:SF7">
    <property type="entry name" value="BETA-LACTAMASE-RELATED DOMAIN-CONTAINING PROTEIN"/>
    <property type="match status" value="1"/>
</dbReference>
<organism evidence="3 4">
    <name type="scientific">Candidatus Viadribacter manganicus</name>
    <dbReference type="NCBI Taxonomy" id="1759059"/>
    <lineage>
        <taxon>Bacteria</taxon>
        <taxon>Pseudomonadati</taxon>
        <taxon>Pseudomonadota</taxon>
        <taxon>Alphaproteobacteria</taxon>
        <taxon>Hyphomonadales</taxon>
        <taxon>Hyphomonadaceae</taxon>
        <taxon>Candidatus Viadribacter</taxon>
    </lineage>
</organism>
<feature type="signal peptide" evidence="1">
    <location>
        <begin position="1"/>
        <end position="15"/>
    </location>
</feature>
<dbReference type="InterPro" id="IPR050789">
    <property type="entry name" value="Diverse_Enzym_Activities"/>
</dbReference>
<accession>A0A1B1AK42</accession>
<dbReference type="Pfam" id="PF00144">
    <property type="entry name" value="Beta-lactamase"/>
    <property type="match status" value="1"/>
</dbReference>
<dbReference type="KEGG" id="cbot:ATE48_13680"/>
<dbReference type="PANTHER" id="PTHR43283">
    <property type="entry name" value="BETA-LACTAMASE-RELATED"/>
    <property type="match status" value="1"/>
</dbReference>